<protein>
    <submittedName>
        <fullName evidence="2">Uncharacterized protein</fullName>
    </submittedName>
</protein>
<proteinExistence type="predicted"/>
<dbReference type="AlphaFoldDB" id="A0A9Q3IPC4"/>
<dbReference type="Proteomes" id="UP000765509">
    <property type="component" value="Unassembled WGS sequence"/>
</dbReference>
<reference evidence="2" key="1">
    <citation type="submission" date="2021-03" db="EMBL/GenBank/DDBJ databases">
        <title>Draft genome sequence of rust myrtle Austropuccinia psidii MF-1, a brazilian biotype.</title>
        <authorList>
            <person name="Quecine M.C."/>
            <person name="Pachon D.M.R."/>
            <person name="Bonatelli M.L."/>
            <person name="Correr F.H."/>
            <person name="Franceschini L.M."/>
            <person name="Leite T.F."/>
            <person name="Margarido G.R.A."/>
            <person name="Almeida C.A."/>
            <person name="Ferrarezi J.A."/>
            <person name="Labate C.A."/>
        </authorList>
    </citation>
    <scope>NUCLEOTIDE SEQUENCE</scope>
    <source>
        <strain evidence="2">MF-1</strain>
    </source>
</reference>
<comment type="caution">
    <text evidence="2">The sequence shown here is derived from an EMBL/GenBank/DDBJ whole genome shotgun (WGS) entry which is preliminary data.</text>
</comment>
<evidence type="ECO:0000313" key="2">
    <source>
        <dbReference type="EMBL" id="MBW0547495.1"/>
    </source>
</evidence>
<keyword evidence="3" id="KW-1185">Reference proteome</keyword>
<gene>
    <name evidence="2" type="ORF">O181_087210</name>
</gene>
<evidence type="ECO:0000313" key="3">
    <source>
        <dbReference type="Proteomes" id="UP000765509"/>
    </source>
</evidence>
<feature type="region of interest" description="Disordered" evidence="1">
    <location>
        <begin position="302"/>
        <end position="325"/>
    </location>
</feature>
<feature type="compositionally biased region" description="Acidic residues" evidence="1">
    <location>
        <begin position="309"/>
        <end position="318"/>
    </location>
</feature>
<organism evidence="2 3">
    <name type="scientific">Austropuccinia psidii MF-1</name>
    <dbReference type="NCBI Taxonomy" id="1389203"/>
    <lineage>
        <taxon>Eukaryota</taxon>
        <taxon>Fungi</taxon>
        <taxon>Dikarya</taxon>
        <taxon>Basidiomycota</taxon>
        <taxon>Pucciniomycotina</taxon>
        <taxon>Pucciniomycetes</taxon>
        <taxon>Pucciniales</taxon>
        <taxon>Sphaerophragmiaceae</taxon>
        <taxon>Austropuccinia</taxon>
    </lineage>
</organism>
<sequence length="434" mass="50405">MHYSRTQHIQRNRKPFSVFVTQYFSNWLKWFIPKRKNVIEDWKLSITTTSNTIYNYQHSPAWDALYPKCEQAKNSTTLQLAFSLFVDWFNSLSNKTSGKQFLLGVLAFNCLKPPPTSRWKEKTTFIYGLVPEPSQPNMITINNVLRIFIEEMVQLNSGIFIQKPHYPKGHKVVVPLGCLIGDLVANHKVSGFSSHSATCFFSWCKFPKAEIQQIKLAKLQQKRIVKDYSIAVKGLKNDAECTQMVRRTGIMWSDQNCLDYWDPVQQIPLGIMHNWFEGILQHHFQRQWRWDFDKMEINNNERTHHDSQDDFEMQDEDTSGQNGQSWEQGQNMRLAFLNVIIPFGVTQIPSWLGQAKEGKIEASKWWSLFLLYLPLAAINTMVGDVDQFINKPHEAETICLLVENLCALVVCTHILEAHSISNEDCLCFGKEYQI</sequence>
<accession>A0A9Q3IPC4</accession>
<name>A0A9Q3IPC4_9BASI</name>
<dbReference type="EMBL" id="AVOT02052581">
    <property type="protein sequence ID" value="MBW0547495.1"/>
    <property type="molecule type" value="Genomic_DNA"/>
</dbReference>
<dbReference type="OrthoDB" id="2288984at2759"/>
<evidence type="ECO:0000256" key="1">
    <source>
        <dbReference type="SAM" id="MobiDB-lite"/>
    </source>
</evidence>